<dbReference type="Proteomes" id="UP000249218">
    <property type="component" value="Unassembled WGS sequence"/>
</dbReference>
<dbReference type="EMBL" id="KZ149920">
    <property type="protein sequence ID" value="PZC77752.1"/>
    <property type="molecule type" value="Genomic_DNA"/>
</dbReference>
<organism evidence="1 2">
    <name type="scientific">Helicoverpa armigera</name>
    <name type="common">Cotton bollworm</name>
    <name type="synonym">Heliothis armigera</name>
    <dbReference type="NCBI Taxonomy" id="29058"/>
    <lineage>
        <taxon>Eukaryota</taxon>
        <taxon>Metazoa</taxon>
        <taxon>Ecdysozoa</taxon>
        <taxon>Arthropoda</taxon>
        <taxon>Hexapoda</taxon>
        <taxon>Insecta</taxon>
        <taxon>Pterygota</taxon>
        <taxon>Neoptera</taxon>
        <taxon>Endopterygota</taxon>
        <taxon>Lepidoptera</taxon>
        <taxon>Glossata</taxon>
        <taxon>Ditrysia</taxon>
        <taxon>Noctuoidea</taxon>
        <taxon>Noctuidae</taxon>
        <taxon>Heliothinae</taxon>
        <taxon>Helicoverpa</taxon>
    </lineage>
</organism>
<reference evidence="1 2" key="1">
    <citation type="journal article" date="2017" name="BMC Biol.">
        <title>Genomic innovations, transcriptional plasticity and gene loss underlying the evolution and divergence of two highly polyphagous and invasive Helicoverpa pest species.</title>
        <authorList>
            <person name="Pearce S.L."/>
            <person name="Clarke D.F."/>
            <person name="East P.D."/>
            <person name="Elfekih S."/>
            <person name="Gordon K.H."/>
            <person name="Jermiin L.S."/>
            <person name="McGaughran A."/>
            <person name="Oakeshott J.G."/>
            <person name="Papanikolaou A."/>
            <person name="Perera O.P."/>
            <person name="Rane R.V."/>
            <person name="Richards S."/>
            <person name="Tay W.T."/>
            <person name="Walsh T.K."/>
            <person name="Anderson A."/>
            <person name="Anderson C.J."/>
            <person name="Asgari S."/>
            <person name="Board P.G."/>
            <person name="Bretschneider A."/>
            <person name="Campbell P.M."/>
            <person name="Chertemps T."/>
            <person name="Christeller J.T."/>
            <person name="Coppin C.W."/>
            <person name="Downes S.J."/>
            <person name="Duan G."/>
            <person name="Farnsworth C.A."/>
            <person name="Good R.T."/>
            <person name="Han L.B."/>
            <person name="Han Y.C."/>
            <person name="Hatje K."/>
            <person name="Horne I."/>
            <person name="Huang Y.P."/>
            <person name="Hughes D.S."/>
            <person name="Jacquin-Joly E."/>
            <person name="James W."/>
            <person name="Jhangiani S."/>
            <person name="Kollmar M."/>
            <person name="Kuwar S.S."/>
            <person name="Li S."/>
            <person name="Liu N.Y."/>
            <person name="Maibeche M.T."/>
            <person name="Miller J.R."/>
            <person name="Montagne N."/>
            <person name="Perry T."/>
            <person name="Qu J."/>
            <person name="Song S.V."/>
            <person name="Sutton G.G."/>
            <person name="Vogel H."/>
            <person name="Walenz B.P."/>
            <person name="Xu W."/>
            <person name="Zhang H.J."/>
            <person name="Zou Z."/>
            <person name="Batterham P."/>
            <person name="Edwards O.R."/>
            <person name="Feyereisen R."/>
            <person name="Gibbs R.A."/>
            <person name="Heckel D.G."/>
            <person name="McGrath A."/>
            <person name="Robin C."/>
            <person name="Scherer S.E."/>
            <person name="Worley K.C."/>
            <person name="Wu Y.D."/>
        </authorList>
    </citation>
    <scope>NUCLEOTIDE SEQUENCE [LARGE SCALE GENOMIC DNA]</scope>
    <source>
        <strain evidence="1">Harm_GR_Male_#8</strain>
        <tissue evidence="1">Whole organism</tissue>
    </source>
</reference>
<accession>A0A2W1BRN5</accession>
<gene>
    <name evidence="1" type="primary">HaOG202996</name>
    <name evidence="1" type="ORF">B5X24_HaOG202996</name>
</gene>
<dbReference type="AlphaFoldDB" id="A0A2W1BRN5"/>
<sequence>MGHATIPATHLHLPDQLTLFFLEMKRSHLYNLPSIQGTHLTLVCPYTRFRKKQMRSGSPSENEVSKEAILKPRSCRNFQVK</sequence>
<evidence type="ECO:0000313" key="2">
    <source>
        <dbReference type="Proteomes" id="UP000249218"/>
    </source>
</evidence>
<protein>
    <submittedName>
        <fullName evidence="1">Uncharacterized protein</fullName>
    </submittedName>
</protein>
<evidence type="ECO:0000313" key="1">
    <source>
        <dbReference type="EMBL" id="PZC77752.1"/>
    </source>
</evidence>
<name>A0A2W1BRN5_HELAM</name>
<proteinExistence type="predicted"/>
<keyword evidence="2" id="KW-1185">Reference proteome</keyword>